<feature type="compositionally biased region" description="Basic and acidic residues" evidence="1">
    <location>
        <begin position="247"/>
        <end position="256"/>
    </location>
</feature>
<dbReference type="AlphaFoldDB" id="A0A4P9XAZ8"/>
<evidence type="ECO:0000313" key="2">
    <source>
        <dbReference type="EMBL" id="RKP02563.1"/>
    </source>
</evidence>
<gene>
    <name evidence="2" type="ORF">CXG81DRAFT_17773</name>
</gene>
<dbReference type="Proteomes" id="UP000274922">
    <property type="component" value="Unassembled WGS sequence"/>
</dbReference>
<proteinExistence type="predicted"/>
<feature type="compositionally biased region" description="Low complexity" evidence="1">
    <location>
        <begin position="206"/>
        <end position="218"/>
    </location>
</feature>
<organism evidence="2 3">
    <name type="scientific">Caulochytrium protostelioides</name>
    <dbReference type="NCBI Taxonomy" id="1555241"/>
    <lineage>
        <taxon>Eukaryota</taxon>
        <taxon>Fungi</taxon>
        <taxon>Fungi incertae sedis</taxon>
        <taxon>Chytridiomycota</taxon>
        <taxon>Chytridiomycota incertae sedis</taxon>
        <taxon>Chytridiomycetes</taxon>
        <taxon>Caulochytriales</taxon>
        <taxon>Caulochytriaceae</taxon>
        <taxon>Caulochytrium</taxon>
    </lineage>
</organism>
<accession>A0A4P9XAZ8</accession>
<evidence type="ECO:0000313" key="3">
    <source>
        <dbReference type="Proteomes" id="UP000274922"/>
    </source>
</evidence>
<sequence length="433" mass="45552">MPVSAVSRRPDRLPGPVLLPPLLATMLESHRTAVQLASYGAPKDPAAFYSTSASRAAYLTRCAPTDADHFGAQLRGSGYATNAQPYVVYAPAHDERPDFRITAPFETTTGATYRGAPCEALMLPPVFDHAAADGGVVVSPSPYMRLHTQERHVGAPVSAVTEHRAHFRVAASPLRAAQVLRSGSAWVSDASTFRVSPSADRVRGGTAASPLSSSASTLNNDAEADDAEDDRFLTSSQAAQRSMCRAAQREQADQLRHGPARTATDAFVLSESQRLFPRGHDDHEQGTSTYRRAFPSKPCVPAAVADAVVGAKRGSAVLSNTSRMGLHCHVAADGAATAAAAAAAADGIGLSETQARFLGEQPQDPNGLAEQMAVSAFVRNNRFIPPFADPTSAADIDPLVQTIAFLNDVQGGLSRHAGRLKAVLPKIPCACPS</sequence>
<feature type="region of interest" description="Disordered" evidence="1">
    <location>
        <begin position="197"/>
        <end position="260"/>
    </location>
</feature>
<protein>
    <submittedName>
        <fullName evidence="2">Uncharacterized protein</fullName>
    </submittedName>
</protein>
<dbReference type="EMBL" id="ML014140">
    <property type="protein sequence ID" value="RKP02563.1"/>
    <property type="molecule type" value="Genomic_DNA"/>
</dbReference>
<evidence type="ECO:0000256" key="1">
    <source>
        <dbReference type="SAM" id="MobiDB-lite"/>
    </source>
</evidence>
<name>A0A4P9XAZ8_9FUNG</name>
<reference evidence="3" key="1">
    <citation type="journal article" date="2018" name="Nat. Microbiol.">
        <title>Leveraging single-cell genomics to expand the fungal tree of life.</title>
        <authorList>
            <person name="Ahrendt S.R."/>
            <person name="Quandt C.A."/>
            <person name="Ciobanu D."/>
            <person name="Clum A."/>
            <person name="Salamov A."/>
            <person name="Andreopoulos B."/>
            <person name="Cheng J.F."/>
            <person name="Woyke T."/>
            <person name="Pelin A."/>
            <person name="Henrissat B."/>
            <person name="Reynolds N.K."/>
            <person name="Benny G.L."/>
            <person name="Smith M.E."/>
            <person name="James T.Y."/>
            <person name="Grigoriev I.V."/>
        </authorList>
    </citation>
    <scope>NUCLEOTIDE SEQUENCE [LARGE SCALE GENOMIC DNA]</scope>
    <source>
        <strain evidence="3">ATCC 52028</strain>
    </source>
</reference>
<keyword evidence="3" id="KW-1185">Reference proteome</keyword>